<proteinExistence type="predicted"/>
<dbReference type="EMBL" id="JH692063">
    <property type="protein sequence ID" value="EIP87458.1"/>
    <property type="molecule type" value="Genomic_DNA"/>
</dbReference>
<organism evidence="1 2">
    <name type="scientific">Burkholderia humptydooensis MSMB43</name>
    <dbReference type="NCBI Taxonomy" id="441157"/>
    <lineage>
        <taxon>Bacteria</taxon>
        <taxon>Pseudomonadati</taxon>
        <taxon>Pseudomonadota</taxon>
        <taxon>Betaproteobacteria</taxon>
        <taxon>Burkholderiales</taxon>
        <taxon>Burkholderiaceae</taxon>
        <taxon>Burkholderia</taxon>
        <taxon>pseudomallei group</taxon>
    </lineage>
</organism>
<dbReference type="Proteomes" id="UP000004682">
    <property type="component" value="Unassembled WGS sequence"/>
</dbReference>
<evidence type="ECO:0000313" key="1">
    <source>
        <dbReference type="EMBL" id="EIP87458.1"/>
    </source>
</evidence>
<name>A0ABN0G5R0_9BURK</name>
<reference evidence="2" key="1">
    <citation type="journal article" date="2012" name="J. Bacteriol.">
        <title>Revised Genome Sequence of Burkholderia thailandensis MSMB43 with Improved Annotation.</title>
        <authorList>
            <person name="Zhuo Y."/>
            <person name="Liu L."/>
            <person name="Wang Q."/>
            <person name="Liu X."/>
            <person name="Ren B."/>
            <person name="Liu M."/>
            <person name="Ni P."/>
            <person name="Cheng Y.Q."/>
            <person name="Zhang L."/>
        </authorList>
    </citation>
    <scope>NUCLEOTIDE SEQUENCE [LARGE SCALE GENOMIC DNA]</scope>
    <source>
        <strain evidence="2">MSMB43</strain>
    </source>
</reference>
<keyword evidence="2" id="KW-1185">Reference proteome</keyword>
<evidence type="ECO:0000313" key="2">
    <source>
        <dbReference type="Proteomes" id="UP000004682"/>
    </source>
</evidence>
<accession>A0ABN0G5R0</accession>
<gene>
    <name evidence="1" type="ORF">A33K_15479</name>
</gene>
<protein>
    <submittedName>
        <fullName evidence="1">Uncharacterized protein</fullName>
    </submittedName>
</protein>
<sequence>MLECVPNRRAIARSRGHRTSPRISIFHPRTQASLALRPFAQRHRLTADGIAIDAETGS</sequence>